<reference evidence="3 4" key="1">
    <citation type="submission" date="2020-04" db="EMBL/GenBank/DDBJ databases">
        <title>Draft genome of Pyxidicoccus fallax type strain.</title>
        <authorList>
            <person name="Whitworth D.E."/>
        </authorList>
    </citation>
    <scope>NUCLEOTIDE SEQUENCE [LARGE SCALE GENOMIC DNA]</scope>
    <source>
        <strain evidence="3 4">DSM 14698</strain>
    </source>
</reference>
<keyword evidence="4" id="KW-1185">Reference proteome</keyword>
<keyword evidence="1" id="KW-0812">Transmembrane</keyword>
<dbReference type="RefSeq" id="WP_169350335.1">
    <property type="nucleotide sequence ID" value="NZ_JABBJJ010000298.1"/>
</dbReference>
<proteinExistence type="predicted"/>
<organism evidence="3 4">
    <name type="scientific">Pyxidicoccus fallax</name>
    <dbReference type="NCBI Taxonomy" id="394095"/>
    <lineage>
        <taxon>Bacteria</taxon>
        <taxon>Pseudomonadati</taxon>
        <taxon>Myxococcota</taxon>
        <taxon>Myxococcia</taxon>
        <taxon>Myxococcales</taxon>
        <taxon>Cystobacterineae</taxon>
        <taxon>Myxococcaceae</taxon>
        <taxon>Pyxidicoccus</taxon>
    </lineage>
</organism>
<dbReference type="Proteomes" id="UP000518300">
    <property type="component" value="Unassembled WGS sequence"/>
</dbReference>
<evidence type="ECO:0008006" key="5">
    <source>
        <dbReference type="Google" id="ProtNLM"/>
    </source>
</evidence>
<evidence type="ECO:0000313" key="3">
    <source>
        <dbReference type="EMBL" id="NMO21137.1"/>
    </source>
</evidence>
<evidence type="ECO:0000313" key="4">
    <source>
        <dbReference type="Proteomes" id="UP000518300"/>
    </source>
</evidence>
<evidence type="ECO:0000256" key="1">
    <source>
        <dbReference type="SAM" id="Phobius"/>
    </source>
</evidence>
<evidence type="ECO:0000256" key="2">
    <source>
        <dbReference type="SAM" id="SignalP"/>
    </source>
</evidence>
<dbReference type="EMBL" id="JABBJJ010000298">
    <property type="protein sequence ID" value="NMO21137.1"/>
    <property type="molecule type" value="Genomic_DNA"/>
</dbReference>
<gene>
    <name evidence="3" type="ORF">HG543_40755</name>
</gene>
<dbReference type="AlphaFoldDB" id="A0A848LT42"/>
<keyword evidence="2" id="KW-0732">Signal</keyword>
<protein>
    <recommendedName>
        <fullName evidence="5">Lipoprotein</fullName>
    </recommendedName>
</protein>
<sequence length="74" mass="7992">MRGVAVTVFVMSLLASPAALACTTCRPAVQAGIFDEHFWGRLALTVLPFLVILLVVAVLYRVRPRTLPGEEPLG</sequence>
<comment type="caution">
    <text evidence="3">The sequence shown here is derived from an EMBL/GenBank/DDBJ whole genome shotgun (WGS) entry which is preliminary data.</text>
</comment>
<name>A0A848LT42_9BACT</name>
<dbReference type="PROSITE" id="PS51257">
    <property type="entry name" value="PROKAR_LIPOPROTEIN"/>
    <property type="match status" value="1"/>
</dbReference>
<keyword evidence="1" id="KW-0472">Membrane</keyword>
<keyword evidence="1" id="KW-1133">Transmembrane helix</keyword>
<feature type="signal peptide" evidence="2">
    <location>
        <begin position="1"/>
        <end position="21"/>
    </location>
</feature>
<feature type="transmembrane region" description="Helical" evidence="1">
    <location>
        <begin position="37"/>
        <end position="60"/>
    </location>
</feature>
<feature type="chain" id="PRO_5032851433" description="Lipoprotein" evidence="2">
    <location>
        <begin position="22"/>
        <end position="74"/>
    </location>
</feature>
<accession>A0A848LT42</accession>